<keyword evidence="8" id="KW-0808">Transferase</keyword>
<protein>
    <submittedName>
        <fullName evidence="8">Glycosyltransferase involved in cell wall bisynthesis</fullName>
    </submittedName>
</protein>
<evidence type="ECO:0000313" key="9">
    <source>
        <dbReference type="Proteomes" id="UP000184096"/>
    </source>
</evidence>
<keyword evidence="9" id="KW-1185">Reference proteome</keyword>
<evidence type="ECO:0000256" key="5">
    <source>
        <dbReference type="SAM" id="Phobius"/>
    </source>
</evidence>
<evidence type="ECO:0000259" key="7">
    <source>
        <dbReference type="Pfam" id="PF04138"/>
    </source>
</evidence>
<evidence type="ECO:0000256" key="2">
    <source>
        <dbReference type="ARBA" id="ARBA00022692"/>
    </source>
</evidence>
<feature type="transmembrane region" description="Helical" evidence="5">
    <location>
        <begin position="317"/>
        <end position="341"/>
    </location>
</feature>
<dbReference type="GO" id="GO:0016020">
    <property type="term" value="C:membrane"/>
    <property type="evidence" value="ECO:0007669"/>
    <property type="project" value="UniProtKB-SubCell"/>
</dbReference>
<accession>A0A1M7UXV7</accession>
<dbReference type="InterPro" id="IPR050256">
    <property type="entry name" value="Glycosyltransferase_2"/>
</dbReference>
<gene>
    <name evidence="8" type="ORF">SAMN05444170_7390</name>
</gene>
<dbReference type="InterPro" id="IPR001173">
    <property type="entry name" value="Glyco_trans_2-like"/>
</dbReference>
<dbReference type="PANTHER" id="PTHR48090">
    <property type="entry name" value="UNDECAPRENYL-PHOSPHATE 4-DEOXY-4-FORMAMIDO-L-ARABINOSE TRANSFERASE-RELATED"/>
    <property type="match status" value="1"/>
</dbReference>
<feature type="domain" description="Glycosyltransferase 2-like" evidence="6">
    <location>
        <begin position="18"/>
        <end position="184"/>
    </location>
</feature>
<name>A0A1M7UXV7_9BRAD</name>
<dbReference type="RefSeq" id="WP_072825607.1">
    <property type="nucleotide sequence ID" value="NZ_LT670849.1"/>
</dbReference>
<keyword evidence="4 5" id="KW-0472">Membrane</keyword>
<dbReference type="CDD" id="cd04179">
    <property type="entry name" value="DPM_DPG-synthase_like"/>
    <property type="match status" value="1"/>
</dbReference>
<evidence type="ECO:0000256" key="4">
    <source>
        <dbReference type="ARBA" id="ARBA00023136"/>
    </source>
</evidence>
<evidence type="ECO:0000256" key="1">
    <source>
        <dbReference type="ARBA" id="ARBA00004141"/>
    </source>
</evidence>
<feature type="domain" description="GtrA/DPMS transmembrane" evidence="7">
    <location>
        <begin position="256"/>
        <end position="369"/>
    </location>
</feature>
<dbReference type="OrthoDB" id="9807795at2"/>
<organism evidence="8 9">
    <name type="scientific">Bradyrhizobium erythrophlei</name>
    <dbReference type="NCBI Taxonomy" id="1437360"/>
    <lineage>
        <taxon>Bacteria</taxon>
        <taxon>Pseudomonadati</taxon>
        <taxon>Pseudomonadota</taxon>
        <taxon>Alphaproteobacteria</taxon>
        <taxon>Hyphomicrobiales</taxon>
        <taxon>Nitrobacteraceae</taxon>
        <taxon>Bradyrhizobium</taxon>
    </lineage>
</organism>
<dbReference type="Pfam" id="PF04138">
    <property type="entry name" value="GtrA_DPMS_TM"/>
    <property type="match status" value="1"/>
</dbReference>
<sequence length="389" mass="43682">MAADNDSGISLSNPIKLSVIIPCYNEEATLEECVHRVLAIQDELLKLELIVVDDCSKDKSLEIARGLAQRIPELSLLQHEVNKGKGAALRTGIAHATGDFVAIQDADLEYDPIDLKRLLIPLRNGDADVVFGSRFLSTEFRRVLYFWHSLANSFLTTLSNMLTDLNLTDMETCYKVFRRQVIQSITIEENRFGFEPEVVAKIAQMRVRIYETGISYRGRTYAEGKKIGLKDAWRALYCILKYNLPKVPLPVQFVFYACIGGVAAVVNLLCFVLLLRMDLGLTASVLAAFFIAAGVNYYLSITLLFRHKAKWNTIAELLVYFILVVTISLIDLGCTRGFVALGIDPPLAKVFSTVIGLVLNFAGRRFIVFPQKPNPDWKPQESIRQRKTP</sequence>
<keyword evidence="3 5" id="KW-1133">Transmembrane helix</keyword>
<dbReference type="InterPro" id="IPR007267">
    <property type="entry name" value="GtrA_DPMS_TM"/>
</dbReference>
<dbReference type="Pfam" id="PF00535">
    <property type="entry name" value="Glycos_transf_2"/>
    <property type="match status" value="1"/>
</dbReference>
<dbReference type="EMBL" id="LT670849">
    <property type="protein sequence ID" value="SHN87823.1"/>
    <property type="molecule type" value="Genomic_DNA"/>
</dbReference>
<dbReference type="SUPFAM" id="SSF53448">
    <property type="entry name" value="Nucleotide-diphospho-sugar transferases"/>
    <property type="match status" value="1"/>
</dbReference>
<keyword evidence="2 5" id="KW-0812">Transmembrane</keyword>
<dbReference type="Gene3D" id="3.90.550.10">
    <property type="entry name" value="Spore Coat Polysaccharide Biosynthesis Protein SpsA, Chain A"/>
    <property type="match status" value="1"/>
</dbReference>
<comment type="subcellular location">
    <subcellularLocation>
        <location evidence="1">Membrane</location>
        <topology evidence="1">Multi-pass membrane protein</topology>
    </subcellularLocation>
</comment>
<dbReference type="GO" id="GO:0016740">
    <property type="term" value="F:transferase activity"/>
    <property type="evidence" value="ECO:0007669"/>
    <property type="project" value="UniProtKB-KW"/>
</dbReference>
<feature type="transmembrane region" description="Helical" evidence="5">
    <location>
        <begin position="281"/>
        <end position="305"/>
    </location>
</feature>
<reference evidence="9" key="1">
    <citation type="submission" date="2016-11" db="EMBL/GenBank/DDBJ databases">
        <authorList>
            <person name="Varghese N."/>
            <person name="Submissions S."/>
        </authorList>
    </citation>
    <scope>NUCLEOTIDE SEQUENCE [LARGE SCALE GENOMIC DNA]</scope>
    <source>
        <strain evidence="9">GAS401</strain>
    </source>
</reference>
<feature type="transmembrane region" description="Helical" evidence="5">
    <location>
        <begin position="347"/>
        <end position="363"/>
    </location>
</feature>
<proteinExistence type="predicted"/>
<dbReference type="AlphaFoldDB" id="A0A1M7UXV7"/>
<dbReference type="PANTHER" id="PTHR48090:SF7">
    <property type="entry name" value="RFBJ PROTEIN"/>
    <property type="match status" value="1"/>
</dbReference>
<evidence type="ECO:0000259" key="6">
    <source>
        <dbReference type="Pfam" id="PF00535"/>
    </source>
</evidence>
<dbReference type="InterPro" id="IPR029044">
    <property type="entry name" value="Nucleotide-diphossugar_trans"/>
</dbReference>
<dbReference type="Proteomes" id="UP000184096">
    <property type="component" value="Chromosome I"/>
</dbReference>
<evidence type="ECO:0000313" key="8">
    <source>
        <dbReference type="EMBL" id="SHN87823.1"/>
    </source>
</evidence>
<evidence type="ECO:0000256" key="3">
    <source>
        <dbReference type="ARBA" id="ARBA00022989"/>
    </source>
</evidence>
<feature type="transmembrane region" description="Helical" evidence="5">
    <location>
        <begin position="253"/>
        <end position="275"/>
    </location>
</feature>
<dbReference type="GO" id="GO:0000271">
    <property type="term" value="P:polysaccharide biosynthetic process"/>
    <property type="evidence" value="ECO:0007669"/>
    <property type="project" value="InterPro"/>
</dbReference>